<keyword evidence="3 4" id="KW-0505">Motor protein</keyword>
<dbReference type="SUPFAM" id="SSF52540">
    <property type="entry name" value="P-loop containing nucleoside triphosphate hydrolases"/>
    <property type="match status" value="1"/>
</dbReference>
<dbReference type="PRINTS" id="PR00380">
    <property type="entry name" value="KINESINHEAVY"/>
</dbReference>
<dbReference type="GO" id="GO:0003777">
    <property type="term" value="F:microtubule motor activity"/>
    <property type="evidence" value="ECO:0007669"/>
    <property type="project" value="InterPro"/>
</dbReference>
<feature type="domain" description="Kinesin motor" evidence="7">
    <location>
        <begin position="142"/>
        <end position="471"/>
    </location>
</feature>
<evidence type="ECO:0000256" key="4">
    <source>
        <dbReference type="RuleBase" id="RU000394"/>
    </source>
</evidence>
<proteinExistence type="inferred from homology"/>
<dbReference type="EMBL" id="CAJZBQ010000050">
    <property type="protein sequence ID" value="CAG9329965.1"/>
    <property type="molecule type" value="Genomic_DNA"/>
</dbReference>
<dbReference type="SMART" id="SM00129">
    <property type="entry name" value="KISc"/>
    <property type="match status" value="1"/>
</dbReference>
<keyword evidence="1 3" id="KW-0547">Nucleotide-binding</keyword>
<gene>
    <name evidence="8" type="ORF">BSTOLATCC_MIC50081</name>
</gene>
<dbReference type="Gene3D" id="3.40.850.10">
    <property type="entry name" value="Kinesin motor domain"/>
    <property type="match status" value="1"/>
</dbReference>
<evidence type="ECO:0000256" key="6">
    <source>
        <dbReference type="SAM" id="MobiDB-lite"/>
    </source>
</evidence>
<dbReference type="AlphaFoldDB" id="A0AAU9JXW9"/>
<evidence type="ECO:0000313" key="9">
    <source>
        <dbReference type="Proteomes" id="UP001162131"/>
    </source>
</evidence>
<dbReference type="InterPro" id="IPR036961">
    <property type="entry name" value="Kinesin_motor_dom_sf"/>
</dbReference>
<feature type="binding site" evidence="3">
    <location>
        <begin position="222"/>
        <end position="229"/>
    </location>
    <ligand>
        <name>ATP</name>
        <dbReference type="ChEBI" id="CHEBI:30616"/>
    </ligand>
</feature>
<evidence type="ECO:0000256" key="3">
    <source>
        <dbReference type="PROSITE-ProRule" id="PRU00283"/>
    </source>
</evidence>
<dbReference type="InterPro" id="IPR001752">
    <property type="entry name" value="Kinesin_motor_dom"/>
</dbReference>
<protein>
    <recommendedName>
        <fullName evidence="4">Kinesin-like protein</fullName>
    </recommendedName>
</protein>
<accession>A0AAU9JXW9</accession>
<dbReference type="GO" id="GO:0007018">
    <property type="term" value="P:microtubule-based movement"/>
    <property type="evidence" value="ECO:0007669"/>
    <property type="project" value="InterPro"/>
</dbReference>
<comment type="caution">
    <text evidence="8">The sequence shown here is derived from an EMBL/GenBank/DDBJ whole genome shotgun (WGS) entry which is preliminary data.</text>
</comment>
<comment type="similarity">
    <text evidence="3 4">Belongs to the TRAFAC class myosin-kinesin ATPase superfamily. Kinesin family.</text>
</comment>
<evidence type="ECO:0000256" key="1">
    <source>
        <dbReference type="ARBA" id="ARBA00022741"/>
    </source>
</evidence>
<dbReference type="PROSITE" id="PS00411">
    <property type="entry name" value="KINESIN_MOTOR_1"/>
    <property type="match status" value="1"/>
</dbReference>
<keyword evidence="9" id="KW-1185">Reference proteome</keyword>
<keyword evidence="2 3" id="KW-0067">ATP-binding</keyword>
<dbReference type="GO" id="GO:0005874">
    <property type="term" value="C:microtubule"/>
    <property type="evidence" value="ECO:0007669"/>
    <property type="project" value="UniProtKB-KW"/>
</dbReference>
<organism evidence="8 9">
    <name type="scientific">Blepharisma stoltei</name>
    <dbReference type="NCBI Taxonomy" id="1481888"/>
    <lineage>
        <taxon>Eukaryota</taxon>
        <taxon>Sar</taxon>
        <taxon>Alveolata</taxon>
        <taxon>Ciliophora</taxon>
        <taxon>Postciliodesmatophora</taxon>
        <taxon>Heterotrichea</taxon>
        <taxon>Heterotrichida</taxon>
        <taxon>Blepharismidae</taxon>
        <taxon>Blepharisma</taxon>
    </lineage>
</organism>
<evidence type="ECO:0000313" key="8">
    <source>
        <dbReference type="EMBL" id="CAG9329965.1"/>
    </source>
</evidence>
<reference evidence="8" key="1">
    <citation type="submission" date="2021-09" db="EMBL/GenBank/DDBJ databases">
        <authorList>
            <consortium name="AG Swart"/>
            <person name="Singh M."/>
            <person name="Singh A."/>
            <person name="Seah K."/>
            <person name="Emmerich C."/>
        </authorList>
    </citation>
    <scope>NUCLEOTIDE SEQUENCE</scope>
    <source>
        <strain evidence="8">ATCC30299</strain>
    </source>
</reference>
<dbReference type="InterPro" id="IPR027417">
    <property type="entry name" value="P-loop_NTPase"/>
</dbReference>
<evidence type="ECO:0000256" key="5">
    <source>
        <dbReference type="SAM" id="Coils"/>
    </source>
</evidence>
<evidence type="ECO:0000259" key="7">
    <source>
        <dbReference type="PROSITE" id="PS50067"/>
    </source>
</evidence>
<feature type="compositionally biased region" description="Polar residues" evidence="6">
    <location>
        <begin position="55"/>
        <end position="82"/>
    </location>
</feature>
<dbReference type="Pfam" id="PF00225">
    <property type="entry name" value="Kinesin"/>
    <property type="match status" value="1"/>
</dbReference>
<dbReference type="Proteomes" id="UP001162131">
    <property type="component" value="Unassembled WGS sequence"/>
</dbReference>
<sequence length="473" mass="53479">MNSLSSQIQNITQIALNRIENFQKRKLVPTSRPSKKTKLQTVHRAKWGPLKKEFNFSSSDQNSSTFTEDQENLSISPTSSFTNSDQIERLNKELEQAKLTLQFLQNSLKEMSLENSSLKELLSQSESYRKLLHAQLQELRGPIRVFCRVKPFTNKNYVSYPEAKLQENYLRTITIEKDGIAQTFTFDRVFRESTTQNEIFEEIIPFLQSAIDGEHVSIFSYGQTGSGKTYTLEGSDFEENAGILPRAASWIYKYLEKCGVQSSLQIKLSCIEVYMEQVTDLLSDHYNVLKLKANSKGSLEVEGISWHQAESFEGLLRLIGIASNGRMTRSTHLNNGSSRGHTIYQIRIEGLTMYGNEIKGKLSVIDLAGSERANVESYSDKSQNEIEAMKVILSEAKYINTSLSCLRRVILALLARRSGNSQIPPYRESKLTRLLQDSLNSGKVVMLVAISPDNFSETRESLKFGGQAQVVNT</sequence>
<dbReference type="PANTHER" id="PTHR47972:SF28">
    <property type="entry name" value="KINESIN-LIKE PROTEIN KLP-3"/>
    <property type="match status" value="1"/>
</dbReference>
<dbReference type="InterPro" id="IPR027640">
    <property type="entry name" value="Kinesin-like_fam"/>
</dbReference>
<evidence type="ECO:0000256" key="2">
    <source>
        <dbReference type="ARBA" id="ARBA00022840"/>
    </source>
</evidence>
<name>A0AAU9JXW9_9CILI</name>
<dbReference type="InterPro" id="IPR019821">
    <property type="entry name" value="Kinesin_motor_CS"/>
</dbReference>
<feature type="coiled-coil region" evidence="5">
    <location>
        <begin position="87"/>
        <end position="121"/>
    </location>
</feature>
<dbReference type="GO" id="GO:0005524">
    <property type="term" value="F:ATP binding"/>
    <property type="evidence" value="ECO:0007669"/>
    <property type="project" value="UniProtKB-UniRule"/>
</dbReference>
<dbReference type="PROSITE" id="PS50067">
    <property type="entry name" value="KINESIN_MOTOR_2"/>
    <property type="match status" value="1"/>
</dbReference>
<feature type="region of interest" description="Disordered" evidence="6">
    <location>
        <begin position="54"/>
        <end position="82"/>
    </location>
</feature>
<dbReference type="GO" id="GO:0008017">
    <property type="term" value="F:microtubule binding"/>
    <property type="evidence" value="ECO:0007669"/>
    <property type="project" value="InterPro"/>
</dbReference>
<keyword evidence="4" id="KW-0493">Microtubule</keyword>
<dbReference type="PANTHER" id="PTHR47972">
    <property type="entry name" value="KINESIN-LIKE PROTEIN KLP-3"/>
    <property type="match status" value="1"/>
</dbReference>
<keyword evidence="5" id="KW-0175">Coiled coil</keyword>